<keyword evidence="2" id="KW-0963">Cytoplasm</keyword>
<evidence type="ECO:0000256" key="6">
    <source>
        <dbReference type="PROSITE-ProRule" id="PRU00175"/>
    </source>
</evidence>
<dbReference type="GO" id="GO:0043122">
    <property type="term" value="P:regulation of canonical NF-kappaB signal transduction"/>
    <property type="evidence" value="ECO:0007669"/>
    <property type="project" value="TreeGrafter"/>
</dbReference>
<evidence type="ECO:0000256" key="3">
    <source>
        <dbReference type="ARBA" id="ARBA00022723"/>
    </source>
</evidence>
<dbReference type="InterPro" id="IPR008974">
    <property type="entry name" value="TRAF-like"/>
</dbReference>
<comment type="subcellular location">
    <subcellularLocation>
        <location evidence="1">Cytoplasm</location>
    </subcellularLocation>
</comment>
<dbReference type="PROSITE" id="PS00518">
    <property type="entry name" value="ZF_RING_1"/>
    <property type="match status" value="1"/>
</dbReference>
<dbReference type="Gene3D" id="2.60.210.10">
    <property type="entry name" value="Apoptosis, Tumor Necrosis Factor Receptor Associated Protein 2, Chain A"/>
    <property type="match status" value="1"/>
</dbReference>
<keyword evidence="5" id="KW-0862">Zinc</keyword>
<dbReference type="InterPro" id="IPR003613">
    <property type="entry name" value="Ubox_domain"/>
</dbReference>
<keyword evidence="4 6" id="KW-0863">Zinc-finger</keyword>
<keyword evidence="10" id="KW-1185">Reference proteome</keyword>
<dbReference type="InterPro" id="IPR001841">
    <property type="entry name" value="Znf_RING"/>
</dbReference>
<dbReference type="GO" id="GO:0031663">
    <property type="term" value="P:lipopolysaccharide-mediated signaling pathway"/>
    <property type="evidence" value="ECO:0007669"/>
    <property type="project" value="TreeGrafter"/>
</dbReference>
<evidence type="ECO:0000259" key="8">
    <source>
        <dbReference type="PROSITE" id="PS50144"/>
    </source>
</evidence>
<dbReference type="SUPFAM" id="SSF49599">
    <property type="entry name" value="TRAF domain-like"/>
    <property type="match status" value="1"/>
</dbReference>
<dbReference type="EMBL" id="JANEYF010004350">
    <property type="protein sequence ID" value="KAJ8931404.1"/>
    <property type="molecule type" value="Genomic_DNA"/>
</dbReference>
<dbReference type="SMART" id="SM00184">
    <property type="entry name" value="RING"/>
    <property type="match status" value="1"/>
</dbReference>
<feature type="domain" description="RING-type" evidence="7">
    <location>
        <begin position="35"/>
        <end position="73"/>
    </location>
</feature>
<dbReference type="SUPFAM" id="SSF57850">
    <property type="entry name" value="RING/U-box"/>
    <property type="match status" value="1"/>
</dbReference>
<dbReference type="Gene3D" id="3.30.40.10">
    <property type="entry name" value="Zinc/RING finger domain, C3HC4 (zinc finger)"/>
    <property type="match status" value="1"/>
</dbReference>
<evidence type="ECO:0000256" key="1">
    <source>
        <dbReference type="ARBA" id="ARBA00004496"/>
    </source>
</evidence>
<name>A0AAV8WXI5_9CUCU</name>
<gene>
    <name evidence="9" type="ORF">NQ314_015676</name>
</gene>
<feature type="domain" description="MATH" evidence="8">
    <location>
        <begin position="234"/>
        <end position="377"/>
    </location>
</feature>
<evidence type="ECO:0000256" key="2">
    <source>
        <dbReference type="ARBA" id="ARBA00022490"/>
    </source>
</evidence>
<sequence>MASGELYNTGKSESALAQESSINDAYSAPEARFECPICLAWLRDPVLTSCGHRFCRTCIYSWLERESACPVDNIKLKKDDIFPDNFTRREISQQRTKCPNIVRGCLVELSPLDVDSHLLVCEFKVPELPENEKLRCSFVNMLSQAYAKMSLNNNAAASSSTIAQQANFWDPPAKHESPSLSQDENLQGLLRALYEKIVFLEQKTREQDIIIANMSQQISSYNLSMTKLHQRYCNGCYLWYFNDFKNKINAMRENPHIMHYSPGFYTSVNGYKLCVRLNLSPKDNNYIAILIHVMKTEHDHTLDWPFSGRLTITVIHPLQSFKSIKETMMTRPELDAFKRPVQDLNPKGFGYTEFALLEELIDQDFIHNNQLLIKVQAQPV</sequence>
<organism evidence="9 10">
    <name type="scientific">Rhamnusium bicolor</name>
    <dbReference type="NCBI Taxonomy" id="1586634"/>
    <lineage>
        <taxon>Eukaryota</taxon>
        <taxon>Metazoa</taxon>
        <taxon>Ecdysozoa</taxon>
        <taxon>Arthropoda</taxon>
        <taxon>Hexapoda</taxon>
        <taxon>Insecta</taxon>
        <taxon>Pterygota</taxon>
        <taxon>Neoptera</taxon>
        <taxon>Endopterygota</taxon>
        <taxon>Coleoptera</taxon>
        <taxon>Polyphaga</taxon>
        <taxon>Cucujiformia</taxon>
        <taxon>Chrysomeloidea</taxon>
        <taxon>Cerambycidae</taxon>
        <taxon>Lepturinae</taxon>
        <taxon>Rhagiini</taxon>
        <taxon>Rhamnusium</taxon>
    </lineage>
</organism>
<dbReference type="Pfam" id="PF21355">
    <property type="entry name" value="TRAF-mep_MATH"/>
    <property type="match status" value="1"/>
</dbReference>
<dbReference type="InterPro" id="IPR013083">
    <property type="entry name" value="Znf_RING/FYVE/PHD"/>
</dbReference>
<accession>A0AAV8WXI5</accession>
<keyword evidence="3" id="KW-0479">Metal-binding</keyword>
<evidence type="ECO:0008006" key="11">
    <source>
        <dbReference type="Google" id="ProtNLM"/>
    </source>
</evidence>
<dbReference type="InterPro" id="IPR049342">
    <property type="entry name" value="TRAF1-6_MATH_dom"/>
</dbReference>
<dbReference type="Pfam" id="PF13923">
    <property type="entry name" value="zf-C3HC4_2"/>
    <property type="match status" value="1"/>
</dbReference>
<dbReference type="InterPro" id="IPR012227">
    <property type="entry name" value="TNF_rcpt-assoc_TRAF_met"/>
</dbReference>
<evidence type="ECO:0000259" key="7">
    <source>
        <dbReference type="PROSITE" id="PS50089"/>
    </source>
</evidence>
<evidence type="ECO:0000256" key="5">
    <source>
        <dbReference type="ARBA" id="ARBA00022833"/>
    </source>
</evidence>
<proteinExistence type="predicted"/>
<dbReference type="PANTHER" id="PTHR10131">
    <property type="entry name" value="TNF RECEPTOR ASSOCIATED FACTOR"/>
    <property type="match status" value="1"/>
</dbReference>
<dbReference type="SMART" id="SM00504">
    <property type="entry name" value="Ubox"/>
    <property type="match status" value="1"/>
</dbReference>
<dbReference type="PROSITE" id="PS50144">
    <property type="entry name" value="MATH"/>
    <property type="match status" value="1"/>
</dbReference>
<dbReference type="GO" id="GO:0016567">
    <property type="term" value="P:protein ubiquitination"/>
    <property type="evidence" value="ECO:0007669"/>
    <property type="project" value="InterPro"/>
</dbReference>
<evidence type="ECO:0000313" key="9">
    <source>
        <dbReference type="EMBL" id="KAJ8931404.1"/>
    </source>
</evidence>
<dbReference type="GO" id="GO:0005737">
    <property type="term" value="C:cytoplasm"/>
    <property type="evidence" value="ECO:0007669"/>
    <property type="project" value="UniProtKB-SubCell"/>
</dbReference>
<dbReference type="PROSITE" id="PS50089">
    <property type="entry name" value="ZF_RING_2"/>
    <property type="match status" value="1"/>
</dbReference>
<reference evidence="9" key="1">
    <citation type="journal article" date="2023" name="Insect Mol. Biol.">
        <title>Genome sequencing provides insights into the evolution of gene families encoding plant cell wall-degrading enzymes in longhorned beetles.</title>
        <authorList>
            <person name="Shin N.R."/>
            <person name="Okamura Y."/>
            <person name="Kirsch R."/>
            <person name="Pauchet Y."/>
        </authorList>
    </citation>
    <scope>NUCLEOTIDE SEQUENCE</scope>
    <source>
        <strain evidence="9">RBIC_L_NR</strain>
    </source>
</reference>
<dbReference type="InterPro" id="IPR017907">
    <property type="entry name" value="Znf_RING_CS"/>
</dbReference>
<dbReference type="GO" id="GO:0061630">
    <property type="term" value="F:ubiquitin protein ligase activity"/>
    <property type="evidence" value="ECO:0007669"/>
    <property type="project" value="TreeGrafter"/>
</dbReference>
<dbReference type="GO" id="GO:0008270">
    <property type="term" value="F:zinc ion binding"/>
    <property type="evidence" value="ECO:0007669"/>
    <property type="project" value="UniProtKB-KW"/>
</dbReference>
<dbReference type="InterPro" id="IPR002083">
    <property type="entry name" value="MATH/TRAF_dom"/>
</dbReference>
<dbReference type="GO" id="GO:0045087">
    <property type="term" value="P:innate immune response"/>
    <property type="evidence" value="ECO:0007669"/>
    <property type="project" value="TreeGrafter"/>
</dbReference>
<dbReference type="PANTHER" id="PTHR10131:SF152">
    <property type="entry name" value="TNF RECEPTOR-ASSOCIATED FACTOR 6"/>
    <property type="match status" value="1"/>
</dbReference>
<dbReference type="Proteomes" id="UP001162156">
    <property type="component" value="Unassembled WGS sequence"/>
</dbReference>
<protein>
    <recommendedName>
        <fullName evidence="11">TNF receptor-associated factor 6</fullName>
    </recommendedName>
</protein>
<dbReference type="AlphaFoldDB" id="A0AAV8WXI5"/>
<dbReference type="SMART" id="SM00061">
    <property type="entry name" value="MATH"/>
    <property type="match status" value="1"/>
</dbReference>
<evidence type="ECO:0000256" key="4">
    <source>
        <dbReference type="ARBA" id="ARBA00022771"/>
    </source>
</evidence>
<dbReference type="GO" id="GO:0042981">
    <property type="term" value="P:regulation of apoptotic process"/>
    <property type="evidence" value="ECO:0007669"/>
    <property type="project" value="InterPro"/>
</dbReference>
<comment type="caution">
    <text evidence="9">The sequence shown here is derived from an EMBL/GenBank/DDBJ whole genome shotgun (WGS) entry which is preliminary data.</text>
</comment>
<dbReference type="PIRSF" id="PIRSF015614">
    <property type="entry name" value="TRAF"/>
    <property type="match status" value="1"/>
</dbReference>
<evidence type="ECO:0000313" key="10">
    <source>
        <dbReference type="Proteomes" id="UP001162156"/>
    </source>
</evidence>